<keyword evidence="2" id="KW-1185">Reference proteome</keyword>
<protein>
    <submittedName>
        <fullName evidence="1">Trypsin</fullName>
    </submittedName>
</protein>
<dbReference type="InterPro" id="IPR018114">
    <property type="entry name" value="TRYPSIN_HIS"/>
</dbReference>
<dbReference type="InterPro" id="IPR009003">
    <property type="entry name" value="Peptidase_S1_PA"/>
</dbReference>
<organism evidence="1 2">
    <name type="scientific">Methylocaldum szegediense</name>
    <dbReference type="NCBI Taxonomy" id="73780"/>
    <lineage>
        <taxon>Bacteria</taxon>
        <taxon>Pseudomonadati</taxon>
        <taxon>Pseudomonadota</taxon>
        <taxon>Gammaproteobacteria</taxon>
        <taxon>Methylococcales</taxon>
        <taxon>Methylococcaceae</taxon>
        <taxon>Methylocaldum</taxon>
    </lineage>
</organism>
<sequence>MNTFVLAFALIVAVLSAGRVFALIHGEPLPIGRQATLPLTIELRHWDAYQKVWKNASGVCSSTVLGTRPLTLITAAHCMRDVRLEGPLKLPAVRFRAAPSAAVLNAQLRAAVYPSFDVVQENIAEDIAILVFDADVGDELRPLPIATGHTPDKALICGFGYGYRETEIDSPRCAEKRVFDLPSSFYQFVPKQYEDLDPILHLQFRVQFESKESFVSSLSALLAVNRLDAQGAYSVDEPMPTRGDSGGPWIAKDSQGNVSLLAITSFVETFYRKNKQWPFFNGSHAPLSDLAYVAYGVRLDTREARARIEEARRLHADIREIPVAGRPQGLAGSGTTETR</sequence>
<evidence type="ECO:0000313" key="1">
    <source>
        <dbReference type="EMBL" id="CAI8914866.1"/>
    </source>
</evidence>
<dbReference type="PROSITE" id="PS00134">
    <property type="entry name" value="TRYPSIN_HIS"/>
    <property type="match status" value="1"/>
</dbReference>
<evidence type="ECO:0000313" key="2">
    <source>
        <dbReference type="Proteomes" id="UP001162030"/>
    </source>
</evidence>
<proteinExistence type="predicted"/>
<dbReference type="SUPFAM" id="SSF50494">
    <property type="entry name" value="Trypsin-like serine proteases"/>
    <property type="match status" value="1"/>
</dbReference>
<dbReference type="InterPro" id="IPR043504">
    <property type="entry name" value="Peptidase_S1_PA_chymotrypsin"/>
</dbReference>
<name>A0ABN8X6X4_9GAMM</name>
<dbReference type="Gene3D" id="2.40.10.10">
    <property type="entry name" value="Trypsin-like serine proteases"/>
    <property type="match status" value="1"/>
</dbReference>
<accession>A0ABN8X6X4</accession>
<gene>
    <name evidence="1" type="ORF">MSZNOR_3716</name>
</gene>
<dbReference type="Proteomes" id="UP001162030">
    <property type="component" value="Chromosome"/>
</dbReference>
<reference evidence="1 2" key="1">
    <citation type="submission" date="2023-03" db="EMBL/GenBank/DDBJ databases">
        <authorList>
            <person name="Pearce D."/>
        </authorList>
    </citation>
    <scope>NUCLEOTIDE SEQUENCE [LARGE SCALE GENOMIC DNA]</scope>
    <source>
        <strain evidence="1">Msz</strain>
    </source>
</reference>
<dbReference type="EMBL" id="OX458333">
    <property type="protein sequence ID" value="CAI8914866.1"/>
    <property type="molecule type" value="Genomic_DNA"/>
</dbReference>
<dbReference type="RefSeq" id="WP_317963387.1">
    <property type="nucleotide sequence ID" value="NZ_OX458333.1"/>
</dbReference>